<dbReference type="PANTHER" id="PTHR34138:SF1">
    <property type="entry name" value="CELL SHAPE-DETERMINING PROTEIN MREC"/>
    <property type="match status" value="1"/>
</dbReference>
<organism evidence="7 8">
    <name type="scientific">Candidatus Avelusimicrobium gallicola</name>
    <dbReference type="NCBI Taxonomy" id="2562704"/>
    <lineage>
        <taxon>Bacteria</taxon>
        <taxon>Pseudomonadati</taxon>
        <taxon>Elusimicrobiota</taxon>
        <taxon>Elusimicrobia</taxon>
        <taxon>Elusimicrobiales</taxon>
        <taxon>Elusimicrobiaceae</taxon>
        <taxon>Candidatus Avelusimicrobium</taxon>
    </lineage>
</organism>
<sequence>MLHTKNKQRKKTSSGARRRFLLPAVFLLLSFLLMILPLEGFVSSVKAVLSYIFIPQIRLAHGTAKYAENVHQTVQELLNTHRENGELKQQLEMNRLEAQQSASVFAENERLTQMMNLKSNKRWNGVWAKVAYREPSQWNSVIIDKGSADGIKERSAVISVEAGKEGLAGVVVEVTEKTSKVLLVRDEDFSAAVFLEGGKEEGLLTGNGLRPVRIKYIPLLTKVQPGDKVYTAATSSIFPAGILVGEVSAVRGEDDFQTALAVEVIPQVRSSAVKEVFVILEGGEK</sequence>
<evidence type="ECO:0000313" key="8">
    <source>
        <dbReference type="Proteomes" id="UP000725649"/>
    </source>
</evidence>
<dbReference type="Gene3D" id="2.40.10.350">
    <property type="entry name" value="Rod shape-determining protein MreC, domain 2"/>
    <property type="match status" value="1"/>
</dbReference>
<feature type="domain" description="Rod shape-determining protein MreC beta-barrel core" evidence="6">
    <location>
        <begin position="131"/>
        <end position="279"/>
    </location>
</feature>
<dbReference type="Gene3D" id="2.40.10.340">
    <property type="entry name" value="Rod shape-determining protein MreC, domain 1"/>
    <property type="match status" value="1"/>
</dbReference>
<evidence type="ECO:0000256" key="2">
    <source>
        <dbReference type="ARBA" id="ARBA00013855"/>
    </source>
</evidence>
<protein>
    <recommendedName>
        <fullName evidence="2 5">Cell shape-determining protein MreC</fullName>
    </recommendedName>
    <alternativeName>
        <fullName evidence="4 5">Cell shape protein MreC</fullName>
    </alternativeName>
</protein>
<evidence type="ECO:0000313" key="7">
    <source>
        <dbReference type="EMBL" id="MBE6420795.1"/>
    </source>
</evidence>
<keyword evidence="3 5" id="KW-0133">Cell shape</keyword>
<comment type="function">
    <text evidence="5">Involved in formation and maintenance of cell shape.</text>
</comment>
<dbReference type="InterPro" id="IPR042177">
    <property type="entry name" value="Cell/Rod_1"/>
</dbReference>
<dbReference type="Pfam" id="PF04085">
    <property type="entry name" value="MreC"/>
    <property type="match status" value="1"/>
</dbReference>
<dbReference type="GO" id="GO:0005886">
    <property type="term" value="C:plasma membrane"/>
    <property type="evidence" value="ECO:0007669"/>
    <property type="project" value="TreeGrafter"/>
</dbReference>
<dbReference type="InterPro" id="IPR007221">
    <property type="entry name" value="MreC"/>
</dbReference>
<proteinExistence type="inferred from homology"/>
<dbReference type="GO" id="GO:0008360">
    <property type="term" value="P:regulation of cell shape"/>
    <property type="evidence" value="ECO:0007669"/>
    <property type="project" value="UniProtKB-KW"/>
</dbReference>
<dbReference type="PANTHER" id="PTHR34138">
    <property type="entry name" value="CELL SHAPE-DETERMINING PROTEIN MREC"/>
    <property type="match status" value="1"/>
</dbReference>
<evidence type="ECO:0000256" key="3">
    <source>
        <dbReference type="ARBA" id="ARBA00022960"/>
    </source>
</evidence>
<dbReference type="AlphaFoldDB" id="A0A928DNY4"/>
<dbReference type="EMBL" id="SUVG01000002">
    <property type="protein sequence ID" value="MBE6420795.1"/>
    <property type="molecule type" value="Genomic_DNA"/>
</dbReference>
<accession>A0A928DNY4</accession>
<reference evidence="7" key="1">
    <citation type="submission" date="2019-04" db="EMBL/GenBank/DDBJ databases">
        <title>Evolution of Biomass-Degrading Anaerobic Consortia Revealed by Metagenomics.</title>
        <authorList>
            <person name="Peng X."/>
        </authorList>
    </citation>
    <scope>NUCLEOTIDE SEQUENCE</scope>
    <source>
        <strain evidence="7">SIG66</strain>
    </source>
</reference>
<evidence type="ECO:0000256" key="4">
    <source>
        <dbReference type="ARBA" id="ARBA00032089"/>
    </source>
</evidence>
<dbReference type="InterPro" id="IPR055342">
    <property type="entry name" value="MreC_beta-barrel_core"/>
</dbReference>
<comment type="similarity">
    <text evidence="1 5">Belongs to the MreC family.</text>
</comment>
<gene>
    <name evidence="7" type="primary">mreC</name>
    <name evidence="7" type="ORF">E7027_01415</name>
</gene>
<dbReference type="PIRSF" id="PIRSF038471">
    <property type="entry name" value="MreC"/>
    <property type="match status" value="1"/>
</dbReference>
<dbReference type="Proteomes" id="UP000725649">
    <property type="component" value="Unassembled WGS sequence"/>
</dbReference>
<evidence type="ECO:0000256" key="1">
    <source>
        <dbReference type="ARBA" id="ARBA00009369"/>
    </source>
</evidence>
<evidence type="ECO:0000259" key="6">
    <source>
        <dbReference type="Pfam" id="PF04085"/>
    </source>
</evidence>
<name>A0A928DNY4_9BACT</name>
<dbReference type="InterPro" id="IPR042175">
    <property type="entry name" value="Cell/Rod_MreC_2"/>
</dbReference>
<evidence type="ECO:0000256" key="5">
    <source>
        <dbReference type="PIRNR" id="PIRNR038471"/>
    </source>
</evidence>
<dbReference type="NCBIfam" id="TIGR00219">
    <property type="entry name" value="mreC"/>
    <property type="match status" value="1"/>
</dbReference>
<comment type="caution">
    <text evidence="7">The sequence shown here is derived from an EMBL/GenBank/DDBJ whole genome shotgun (WGS) entry which is preliminary data.</text>
</comment>